<dbReference type="EMBL" id="JAFNEN010005773">
    <property type="protein sequence ID" value="KAG8161383.1"/>
    <property type="molecule type" value="Genomic_DNA"/>
</dbReference>
<keyword evidence="3" id="KW-1185">Reference proteome</keyword>
<sequence length="142" mass="16203">MKVHGRRRSPHSGPRSRRGAGAHRRPRPRSTCGVAEFDRTRWDPKDGELCPDRTSQRKLWVDVRSGSDVSSGKANDLEALGAETNLNLFSHLKWVRKSDSHDLKPGRDRMRVPSGPLLVSRTALWDNKRPLRRPMRDAHETP</sequence>
<evidence type="ECO:0000256" key="1">
    <source>
        <dbReference type="SAM" id="MobiDB-lite"/>
    </source>
</evidence>
<evidence type="ECO:0000313" key="3">
    <source>
        <dbReference type="Proteomes" id="UP000827092"/>
    </source>
</evidence>
<proteinExistence type="predicted"/>
<accession>A0AAV6TEN0</accession>
<dbReference type="AlphaFoldDB" id="A0AAV6TEN0"/>
<evidence type="ECO:0000313" key="2">
    <source>
        <dbReference type="EMBL" id="KAG8161383.1"/>
    </source>
</evidence>
<feature type="compositionally biased region" description="Basic residues" evidence="1">
    <location>
        <begin position="1"/>
        <end position="28"/>
    </location>
</feature>
<feature type="region of interest" description="Disordered" evidence="1">
    <location>
        <begin position="1"/>
        <end position="38"/>
    </location>
</feature>
<organism evidence="2 3">
    <name type="scientific">Oedothorax gibbosus</name>
    <dbReference type="NCBI Taxonomy" id="931172"/>
    <lineage>
        <taxon>Eukaryota</taxon>
        <taxon>Metazoa</taxon>
        <taxon>Ecdysozoa</taxon>
        <taxon>Arthropoda</taxon>
        <taxon>Chelicerata</taxon>
        <taxon>Arachnida</taxon>
        <taxon>Araneae</taxon>
        <taxon>Araneomorphae</taxon>
        <taxon>Entelegynae</taxon>
        <taxon>Araneoidea</taxon>
        <taxon>Linyphiidae</taxon>
        <taxon>Erigoninae</taxon>
        <taxon>Oedothorax</taxon>
    </lineage>
</organism>
<protein>
    <submittedName>
        <fullName evidence="2">Uncharacterized protein</fullName>
    </submittedName>
</protein>
<reference evidence="2 3" key="1">
    <citation type="journal article" date="2022" name="Nat. Ecol. Evol.">
        <title>A masculinizing supergene underlies an exaggerated male reproductive morph in a spider.</title>
        <authorList>
            <person name="Hendrickx F."/>
            <person name="De Corte Z."/>
            <person name="Sonet G."/>
            <person name="Van Belleghem S.M."/>
            <person name="Kostlbacher S."/>
            <person name="Vangestel C."/>
        </authorList>
    </citation>
    <scope>NUCLEOTIDE SEQUENCE [LARGE SCALE GENOMIC DNA]</scope>
    <source>
        <strain evidence="2">W744_W776</strain>
    </source>
</reference>
<dbReference type="Proteomes" id="UP000827092">
    <property type="component" value="Unassembled WGS sequence"/>
</dbReference>
<name>A0AAV6TEN0_9ARAC</name>
<comment type="caution">
    <text evidence="2">The sequence shown here is derived from an EMBL/GenBank/DDBJ whole genome shotgun (WGS) entry which is preliminary data.</text>
</comment>
<gene>
    <name evidence="2" type="ORF">JTE90_007357</name>
</gene>